<sequence length="59" mass="6716">MGVTHSREVSRQLPRTHLRHRTGHTRHSLNSANNSNCRPRRMYLMDVNNLAGNVPDVGP</sequence>
<reference evidence="2 3" key="1">
    <citation type="submission" date="2023-04" db="EMBL/GenBank/DDBJ databases">
        <title>Forest soil microbial communities from Buena Vista Peninsula, Colon Province, Panama.</title>
        <authorList>
            <person name="Bouskill N."/>
        </authorList>
    </citation>
    <scope>NUCLEOTIDE SEQUENCE [LARGE SCALE GENOMIC DNA]</scope>
    <source>
        <strain evidence="2 3">AC80</strain>
    </source>
</reference>
<name>A0ABT6KUB7_9MYCO</name>
<accession>A0ABT6KUB7</accession>
<evidence type="ECO:0000256" key="1">
    <source>
        <dbReference type="SAM" id="MobiDB-lite"/>
    </source>
</evidence>
<gene>
    <name evidence="2" type="ORF">M2272_000923</name>
</gene>
<comment type="caution">
    <text evidence="2">The sequence shown here is derived from an EMBL/GenBank/DDBJ whole genome shotgun (WGS) entry which is preliminary data.</text>
</comment>
<feature type="compositionally biased region" description="Basic and acidic residues" evidence="1">
    <location>
        <begin position="1"/>
        <end position="10"/>
    </location>
</feature>
<feature type="region of interest" description="Disordered" evidence="1">
    <location>
        <begin position="1"/>
        <end position="37"/>
    </location>
</feature>
<dbReference type="EMBL" id="JARXVE010000001">
    <property type="protein sequence ID" value="MDH6194302.1"/>
    <property type="molecule type" value="Genomic_DNA"/>
</dbReference>
<organism evidence="2 3">
    <name type="scientific">Mycolicibacterium frederiksbergense</name>
    <dbReference type="NCBI Taxonomy" id="117567"/>
    <lineage>
        <taxon>Bacteria</taxon>
        <taxon>Bacillati</taxon>
        <taxon>Actinomycetota</taxon>
        <taxon>Actinomycetes</taxon>
        <taxon>Mycobacteriales</taxon>
        <taxon>Mycobacteriaceae</taxon>
        <taxon>Mycolicibacterium</taxon>
    </lineage>
</organism>
<feature type="compositionally biased region" description="Polar residues" evidence="1">
    <location>
        <begin position="28"/>
        <end position="37"/>
    </location>
</feature>
<proteinExistence type="predicted"/>
<keyword evidence="3" id="KW-1185">Reference proteome</keyword>
<dbReference type="Proteomes" id="UP001160130">
    <property type="component" value="Unassembled WGS sequence"/>
</dbReference>
<evidence type="ECO:0000313" key="3">
    <source>
        <dbReference type="Proteomes" id="UP001160130"/>
    </source>
</evidence>
<feature type="compositionally biased region" description="Basic residues" evidence="1">
    <location>
        <begin position="14"/>
        <end position="27"/>
    </location>
</feature>
<evidence type="ECO:0000313" key="2">
    <source>
        <dbReference type="EMBL" id="MDH6194302.1"/>
    </source>
</evidence>
<protein>
    <submittedName>
        <fullName evidence="2">Uncharacterized protein</fullName>
    </submittedName>
</protein>